<feature type="region of interest" description="Disordered" evidence="1">
    <location>
        <begin position="1"/>
        <end position="41"/>
    </location>
</feature>
<dbReference type="EMBL" id="PYAX01000024">
    <property type="protein sequence ID" value="PSL48652.1"/>
    <property type="molecule type" value="Genomic_DNA"/>
</dbReference>
<evidence type="ECO:0000313" key="2">
    <source>
        <dbReference type="EMBL" id="PSL48652.1"/>
    </source>
</evidence>
<sequence>MNTGPAARAGTAQPGPVAGQRRQSLGRPVRQSLGRPVRRSLGRPVGTVRVFMLVSRGVLDCL</sequence>
<reference evidence="2 3" key="1">
    <citation type="submission" date="2018-03" db="EMBL/GenBank/DDBJ databases">
        <title>Genomic Encyclopedia of Type Strains, Phase III (KMG-III): the genomes of soil and plant-associated and newly described type strains.</title>
        <authorList>
            <person name="Whitman W."/>
        </authorList>
    </citation>
    <scope>NUCLEOTIDE SEQUENCE [LARGE SCALE GENOMIC DNA]</scope>
    <source>
        <strain evidence="2 3">CGMCC 4.7097</strain>
    </source>
</reference>
<protein>
    <submittedName>
        <fullName evidence="2">Uncharacterized protein</fullName>
    </submittedName>
</protein>
<evidence type="ECO:0000313" key="3">
    <source>
        <dbReference type="Proteomes" id="UP000241118"/>
    </source>
</evidence>
<dbReference type="AlphaFoldDB" id="A0A2P8HR45"/>
<keyword evidence="3" id="KW-1185">Reference proteome</keyword>
<accession>A0A2P8HR45</accession>
<comment type="caution">
    <text evidence="2">The sequence shown here is derived from an EMBL/GenBank/DDBJ whole genome shotgun (WGS) entry which is preliminary data.</text>
</comment>
<proteinExistence type="predicted"/>
<gene>
    <name evidence="2" type="ORF">B0I31_12439</name>
</gene>
<organism evidence="2 3">
    <name type="scientific">Saccharothrix carnea</name>
    <dbReference type="NCBI Taxonomy" id="1280637"/>
    <lineage>
        <taxon>Bacteria</taxon>
        <taxon>Bacillati</taxon>
        <taxon>Actinomycetota</taxon>
        <taxon>Actinomycetes</taxon>
        <taxon>Pseudonocardiales</taxon>
        <taxon>Pseudonocardiaceae</taxon>
        <taxon>Saccharothrix</taxon>
    </lineage>
</organism>
<evidence type="ECO:0000256" key="1">
    <source>
        <dbReference type="SAM" id="MobiDB-lite"/>
    </source>
</evidence>
<name>A0A2P8HR45_SACCR</name>
<dbReference type="Proteomes" id="UP000241118">
    <property type="component" value="Unassembled WGS sequence"/>
</dbReference>